<dbReference type="KEGG" id="git:C6V83_04515"/>
<evidence type="ECO:0000313" key="1">
    <source>
        <dbReference type="EMBL" id="AVL99654.1"/>
    </source>
</evidence>
<proteinExistence type="predicted"/>
<dbReference type="Proteomes" id="UP000239814">
    <property type="component" value="Chromosome"/>
</dbReference>
<reference evidence="1 2" key="1">
    <citation type="submission" date="2018-03" db="EMBL/GenBank/DDBJ databases">
        <title>Characteristics and genome of n-alkane degrading marine bacteria Gordonia iterans isolated from crude oil contaminated in Tae-an, South Korea.</title>
        <authorList>
            <person name="Lee S.-S."/>
            <person name="Kim H."/>
        </authorList>
    </citation>
    <scope>NUCLEOTIDE SEQUENCE [LARGE SCALE GENOMIC DNA]</scope>
    <source>
        <strain evidence="1 2">Co17</strain>
    </source>
</reference>
<dbReference type="RefSeq" id="WP_105941389.1">
    <property type="nucleotide sequence ID" value="NZ_CP027433.1"/>
</dbReference>
<dbReference type="AlphaFoldDB" id="A0A2S0KD94"/>
<gene>
    <name evidence="1" type="ORF">C6V83_04515</name>
</gene>
<evidence type="ECO:0000313" key="2">
    <source>
        <dbReference type="Proteomes" id="UP000239814"/>
    </source>
</evidence>
<name>A0A2S0KD94_9ACTN</name>
<keyword evidence="2" id="KW-1185">Reference proteome</keyword>
<sequence length="170" mass="18237">MEPHTYSVASRTGKQMTVVVLDGSLRVDVDGLVASVTRTGRAAEHSDAPLGTSDPAKLTVVVDGVAAPLHRRGRWKPLRRSRGLSAKVDAVEYAFAPRTKVSSVLYRDRMKVLELALDGGRVRVKEVPDHSATELECALAVALAAAVGCGELALASKLWRAGLELLPFWP</sequence>
<organism evidence="1 2">
    <name type="scientific">Gordonia iterans</name>
    <dbReference type="NCBI Taxonomy" id="1004901"/>
    <lineage>
        <taxon>Bacteria</taxon>
        <taxon>Bacillati</taxon>
        <taxon>Actinomycetota</taxon>
        <taxon>Actinomycetes</taxon>
        <taxon>Mycobacteriales</taxon>
        <taxon>Gordoniaceae</taxon>
        <taxon>Gordonia</taxon>
    </lineage>
</organism>
<protein>
    <submittedName>
        <fullName evidence="1">Uncharacterized protein</fullName>
    </submittedName>
</protein>
<dbReference type="EMBL" id="CP027433">
    <property type="protein sequence ID" value="AVL99654.1"/>
    <property type="molecule type" value="Genomic_DNA"/>
</dbReference>
<accession>A0A2S0KD94</accession>